<proteinExistence type="predicted"/>
<gene>
    <name evidence="2" type="ORF">CVLEPA_LOCUS4544</name>
</gene>
<sequence length="275" mass="31934">MATEGERYVCKLSTELLEKAVKELNEPRDNTERLKAIDRLKKSYNSDKYGPFKRMDDLFFLRFLRARKFDHNKALKVLHKYHGIRRKFPEVFDLVDNPSQLEEVMESGIMYVSEERTKSGAYVTVYRPEPHTKHTSQYMVYAYGQVCTEYLLEKEEYQICGNVLIDDFEHFDTNSVKAIPVKHIKKITNLLQEATPARLQSIHLFNEGTAFDLLFTLAKPFMKRRLTKHLKLHGKKYSEIYDEVSPTILPPCMGGSGSDPVTASKAWVSRLRVVS</sequence>
<dbReference type="Gene3D" id="1.10.8.20">
    <property type="entry name" value="N-terminal domain of phosphatidylinositol transfer protein sec14p"/>
    <property type="match status" value="1"/>
</dbReference>
<accession>A0ABP0F5B6</accession>
<dbReference type="SUPFAM" id="SSF52087">
    <property type="entry name" value="CRAL/TRIO domain"/>
    <property type="match status" value="1"/>
</dbReference>
<evidence type="ECO:0000313" key="2">
    <source>
        <dbReference type="EMBL" id="CAK8674892.1"/>
    </source>
</evidence>
<dbReference type="Pfam" id="PF03765">
    <property type="entry name" value="CRAL_TRIO_N"/>
    <property type="match status" value="1"/>
</dbReference>
<dbReference type="Gene3D" id="3.40.525.10">
    <property type="entry name" value="CRAL-TRIO lipid binding domain"/>
    <property type="match status" value="1"/>
</dbReference>
<dbReference type="InterPro" id="IPR011074">
    <property type="entry name" value="CRAL/TRIO_N_dom"/>
</dbReference>
<dbReference type="InterPro" id="IPR001251">
    <property type="entry name" value="CRAL-TRIO_dom"/>
</dbReference>
<dbReference type="PANTHER" id="PTHR10174">
    <property type="entry name" value="ALPHA-TOCOPHEROL TRANSFER PROTEIN-RELATED"/>
    <property type="match status" value="1"/>
</dbReference>
<dbReference type="EMBL" id="CAWYQH010000013">
    <property type="protein sequence ID" value="CAK8674892.1"/>
    <property type="molecule type" value="Genomic_DNA"/>
</dbReference>
<dbReference type="Proteomes" id="UP001642483">
    <property type="component" value="Unassembled WGS sequence"/>
</dbReference>
<dbReference type="PRINTS" id="PR00180">
    <property type="entry name" value="CRETINALDHBP"/>
</dbReference>
<comment type="caution">
    <text evidence="2">The sequence shown here is derived from an EMBL/GenBank/DDBJ whole genome shotgun (WGS) entry which is preliminary data.</text>
</comment>
<organism evidence="2 3">
    <name type="scientific">Clavelina lepadiformis</name>
    <name type="common">Light-bulb sea squirt</name>
    <name type="synonym">Ascidia lepadiformis</name>
    <dbReference type="NCBI Taxonomy" id="159417"/>
    <lineage>
        <taxon>Eukaryota</taxon>
        <taxon>Metazoa</taxon>
        <taxon>Chordata</taxon>
        <taxon>Tunicata</taxon>
        <taxon>Ascidiacea</taxon>
        <taxon>Aplousobranchia</taxon>
        <taxon>Clavelinidae</taxon>
        <taxon>Clavelina</taxon>
    </lineage>
</organism>
<evidence type="ECO:0000259" key="1">
    <source>
        <dbReference type="PROSITE" id="PS50191"/>
    </source>
</evidence>
<dbReference type="SMART" id="SM00516">
    <property type="entry name" value="SEC14"/>
    <property type="match status" value="1"/>
</dbReference>
<dbReference type="CDD" id="cd00170">
    <property type="entry name" value="SEC14"/>
    <property type="match status" value="1"/>
</dbReference>
<protein>
    <recommendedName>
        <fullName evidence="1">CRAL-TRIO domain-containing protein</fullName>
    </recommendedName>
</protein>
<dbReference type="InterPro" id="IPR036273">
    <property type="entry name" value="CRAL/TRIO_N_dom_sf"/>
</dbReference>
<dbReference type="InterPro" id="IPR036865">
    <property type="entry name" value="CRAL-TRIO_dom_sf"/>
</dbReference>
<dbReference type="SUPFAM" id="SSF46938">
    <property type="entry name" value="CRAL/TRIO N-terminal domain"/>
    <property type="match status" value="1"/>
</dbReference>
<feature type="domain" description="CRAL-TRIO" evidence="1">
    <location>
        <begin position="97"/>
        <end position="261"/>
    </location>
</feature>
<dbReference type="Pfam" id="PF00650">
    <property type="entry name" value="CRAL_TRIO"/>
    <property type="match status" value="1"/>
</dbReference>
<dbReference type="PANTHER" id="PTHR10174:SF225">
    <property type="entry name" value="ALPHA-TOCOPHEROL TRANSFER PROTEIN"/>
    <property type="match status" value="1"/>
</dbReference>
<reference evidence="2 3" key="1">
    <citation type="submission" date="2024-02" db="EMBL/GenBank/DDBJ databases">
        <authorList>
            <person name="Daric V."/>
            <person name="Darras S."/>
        </authorList>
    </citation>
    <scope>NUCLEOTIDE SEQUENCE [LARGE SCALE GENOMIC DNA]</scope>
</reference>
<dbReference type="PROSITE" id="PS50191">
    <property type="entry name" value="CRAL_TRIO"/>
    <property type="match status" value="1"/>
</dbReference>
<name>A0ABP0F5B6_CLALP</name>
<keyword evidence="3" id="KW-1185">Reference proteome</keyword>
<dbReference type="SMART" id="SM01100">
    <property type="entry name" value="CRAL_TRIO_N"/>
    <property type="match status" value="1"/>
</dbReference>
<dbReference type="Gene3D" id="1.20.5.1200">
    <property type="entry name" value="Alpha-tocopherol transfer"/>
    <property type="match status" value="1"/>
</dbReference>
<evidence type="ECO:0000313" key="3">
    <source>
        <dbReference type="Proteomes" id="UP001642483"/>
    </source>
</evidence>